<dbReference type="SUPFAM" id="SSF81321">
    <property type="entry name" value="Family A G protein-coupled receptor-like"/>
    <property type="match status" value="1"/>
</dbReference>
<sequence>MSLNKTMFLPDYMDEPQWLRIGRLAIEVLLALFGVLGNIAVIIAIVRCPFMRTVTNIFICNLAVADLGVLLFSFPFAVVKEQTLFYWPLGRALCQVAYPLSEVFIGVSVWSIVFISIDRYRGIVNDSHLRSMKIARIICFISWIISFLVLCLPLLIVTRYWEGAGFKDCIQEWPQQHRKSMVRGYTFICSFHNYVLPLSIILWTYFKIFRKLGNSTAFNESTRRAKNLRDSSSSRHDEQRIKRNNRAKKILTPVVVVFAVTLLPVNVFRLLLTCMPSLLHFHYLWVLYNLCVVATVLNSSCNPFIYAVVSDNFRMAFRKMLGAKENFARRRAPYAHLSSPEGATATFKLHSKNSPKSTTSTNFPVVSTGSLSSSDQV</sequence>
<reference evidence="12" key="1">
    <citation type="submission" date="2025-08" db="UniProtKB">
        <authorList>
            <consortium name="RefSeq"/>
        </authorList>
    </citation>
    <scope>IDENTIFICATION</scope>
    <source>
        <tissue evidence="12">Tentacle</tissue>
    </source>
</reference>
<evidence type="ECO:0000256" key="9">
    <source>
        <dbReference type="SAM" id="Phobius"/>
    </source>
</evidence>
<dbReference type="KEGG" id="aten:116302929"/>
<dbReference type="PROSITE" id="PS50262">
    <property type="entry name" value="G_PROTEIN_RECEP_F1_2"/>
    <property type="match status" value="1"/>
</dbReference>
<dbReference type="GO" id="GO:0004930">
    <property type="term" value="F:G protein-coupled receptor activity"/>
    <property type="evidence" value="ECO:0007669"/>
    <property type="project" value="UniProtKB-KW"/>
</dbReference>
<dbReference type="GO" id="GO:0016020">
    <property type="term" value="C:membrane"/>
    <property type="evidence" value="ECO:0007669"/>
    <property type="project" value="UniProtKB-SubCell"/>
</dbReference>
<feature type="transmembrane region" description="Helical" evidence="9">
    <location>
        <begin position="58"/>
        <end position="78"/>
    </location>
</feature>
<dbReference type="InterPro" id="IPR000276">
    <property type="entry name" value="GPCR_Rhodpsn"/>
</dbReference>
<dbReference type="PRINTS" id="PR00237">
    <property type="entry name" value="GPCRRHODOPSN"/>
</dbReference>
<dbReference type="PANTHER" id="PTHR24243:SF208">
    <property type="entry name" value="PYROKININ-1 RECEPTOR"/>
    <property type="match status" value="1"/>
</dbReference>
<keyword evidence="7 8" id="KW-0807">Transducer</keyword>
<dbReference type="CDD" id="cd00637">
    <property type="entry name" value="7tm_classA_rhodopsin-like"/>
    <property type="match status" value="1"/>
</dbReference>
<evidence type="ECO:0000313" key="12">
    <source>
        <dbReference type="RefSeq" id="XP_031568207.1"/>
    </source>
</evidence>
<dbReference type="FunCoup" id="A0A6P8IN12">
    <property type="interactions" value="1088"/>
</dbReference>
<feature type="transmembrane region" description="Helical" evidence="9">
    <location>
        <begin position="98"/>
        <end position="117"/>
    </location>
</feature>
<feature type="transmembrane region" description="Helical" evidence="9">
    <location>
        <begin position="20"/>
        <end position="46"/>
    </location>
</feature>
<dbReference type="Gene3D" id="1.20.1070.10">
    <property type="entry name" value="Rhodopsin 7-helix transmembrane proteins"/>
    <property type="match status" value="1"/>
</dbReference>
<name>A0A6P8IN12_ACTTE</name>
<feature type="domain" description="G-protein coupled receptors family 1 profile" evidence="10">
    <location>
        <begin position="37"/>
        <end position="306"/>
    </location>
</feature>
<dbReference type="GeneID" id="116302929"/>
<comment type="similarity">
    <text evidence="8">Belongs to the G-protein coupled receptor 1 family.</text>
</comment>
<feature type="transmembrane region" description="Helical" evidence="9">
    <location>
        <begin position="184"/>
        <end position="206"/>
    </location>
</feature>
<dbReference type="InParanoid" id="A0A6P8IN12"/>
<protein>
    <submittedName>
        <fullName evidence="12">Neuropeptide Y receptor type 2-like</fullName>
    </submittedName>
</protein>
<dbReference type="PANTHER" id="PTHR24243">
    <property type="entry name" value="G-PROTEIN COUPLED RECEPTOR"/>
    <property type="match status" value="1"/>
</dbReference>
<dbReference type="RefSeq" id="XP_031568207.1">
    <property type="nucleotide sequence ID" value="XM_031712347.1"/>
</dbReference>
<dbReference type="Pfam" id="PF00001">
    <property type="entry name" value="7tm_1"/>
    <property type="match status" value="1"/>
</dbReference>
<comment type="subcellular location">
    <subcellularLocation>
        <location evidence="1">Membrane</location>
        <topology evidence="1">Multi-pass membrane protein</topology>
    </subcellularLocation>
</comment>
<evidence type="ECO:0000256" key="1">
    <source>
        <dbReference type="ARBA" id="ARBA00004141"/>
    </source>
</evidence>
<evidence type="ECO:0000313" key="11">
    <source>
        <dbReference type="Proteomes" id="UP000515163"/>
    </source>
</evidence>
<dbReference type="InterPro" id="IPR017452">
    <property type="entry name" value="GPCR_Rhodpsn_7TM"/>
</dbReference>
<dbReference type="AlphaFoldDB" id="A0A6P8IN12"/>
<evidence type="ECO:0000256" key="3">
    <source>
        <dbReference type="ARBA" id="ARBA00022989"/>
    </source>
</evidence>
<keyword evidence="2 8" id="KW-0812">Transmembrane</keyword>
<feature type="transmembrane region" description="Helical" evidence="9">
    <location>
        <begin position="137"/>
        <end position="157"/>
    </location>
</feature>
<keyword evidence="6 8" id="KW-0675">Receptor</keyword>
<keyword evidence="5 9" id="KW-0472">Membrane</keyword>
<dbReference type="Proteomes" id="UP000515163">
    <property type="component" value="Unplaced"/>
</dbReference>
<evidence type="ECO:0000259" key="10">
    <source>
        <dbReference type="PROSITE" id="PS50262"/>
    </source>
</evidence>
<accession>A0A6P8IN12</accession>
<evidence type="ECO:0000256" key="4">
    <source>
        <dbReference type="ARBA" id="ARBA00023040"/>
    </source>
</evidence>
<evidence type="ECO:0000256" key="5">
    <source>
        <dbReference type="ARBA" id="ARBA00023136"/>
    </source>
</evidence>
<feature type="transmembrane region" description="Helical" evidence="9">
    <location>
        <begin position="283"/>
        <end position="309"/>
    </location>
</feature>
<evidence type="ECO:0000256" key="2">
    <source>
        <dbReference type="ARBA" id="ARBA00022692"/>
    </source>
</evidence>
<keyword evidence="3 9" id="KW-1133">Transmembrane helix</keyword>
<dbReference type="OrthoDB" id="9046662at2759"/>
<gene>
    <name evidence="12" type="primary">LOC116302929</name>
</gene>
<feature type="transmembrane region" description="Helical" evidence="9">
    <location>
        <begin position="250"/>
        <end position="271"/>
    </location>
</feature>
<keyword evidence="4 8" id="KW-0297">G-protein coupled receptor</keyword>
<evidence type="ECO:0000256" key="6">
    <source>
        <dbReference type="ARBA" id="ARBA00023170"/>
    </source>
</evidence>
<proteinExistence type="inferred from homology"/>
<keyword evidence="11" id="KW-1185">Reference proteome</keyword>
<organism evidence="11 12">
    <name type="scientific">Actinia tenebrosa</name>
    <name type="common">Australian red waratah sea anemone</name>
    <dbReference type="NCBI Taxonomy" id="6105"/>
    <lineage>
        <taxon>Eukaryota</taxon>
        <taxon>Metazoa</taxon>
        <taxon>Cnidaria</taxon>
        <taxon>Anthozoa</taxon>
        <taxon>Hexacorallia</taxon>
        <taxon>Actiniaria</taxon>
        <taxon>Actiniidae</taxon>
        <taxon>Actinia</taxon>
    </lineage>
</organism>
<dbReference type="PROSITE" id="PS00237">
    <property type="entry name" value="G_PROTEIN_RECEP_F1_1"/>
    <property type="match status" value="1"/>
</dbReference>
<evidence type="ECO:0000256" key="8">
    <source>
        <dbReference type="RuleBase" id="RU000688"/>
    </source>
</evidence>
<evidence type="ECO:0000256" key="7">
    <source>
        <dbReference type="ARBA" id="ARBA00023224"/>
    </source>
</evidence>
<dbReference type="SMART" id="SM01381">
    <property type="entry name" value="7TM_GPCR_Srsx"/>
    <property type="match status" value="1"/>
</dbReference>